<feature type="non-terminal residue" evidence="14">
    <location>
        <position position="1"/>
    </location>
</feature>
<keyword evidence="11" id="KW-0325">Glycoprotein</keyword>
<evidence type="ECO:0000256" key="2">
    <source>
        <dbReference type="ARBA" id="ARBA00010532"/>
    </source>
</evidence>
<keyword evidence="4" id="KW-0716">Sensory transduction</keyword>
<dbReference type="Pfam" id="PF01130">
    <property type="entry name" value="CD36"/>
    <property type="match status" value="1"/>
</dbReference>
<evidence type="ECO:0000256" key="12">
    <source>
        <dbReference type="SAM" id="MobiDB-lite"/>
    </source>
</evidence>
<keyword evidence="9" id="KW-1015">Disulfide bond</keyword>
<evidence type="ECO:0000256" key="3">
    <source>
        <dbReference type="ARBA" id="ARBA00022475"/>
    </source>
</evidence>
<keyword evidence="5 13" id="KW-0812">Transmembrane</keyword>
<evidence type="ECO:0000256" key="9">
    <source>
        <dbReference type="ARBA" id="ARBA00023157"/>
    </source>
</evidence>
<dbReference type="GO" id="GO:0005044">
    <property type="term" value="F:scavenger receptor activity"/>
    <property type="evidence" value="ECO:0007669"/>
    <property type="project" value="TreeGrafter"/>
</dbReference>
<keyword evidence="10" id="KW-0675">Receptor</keyword>
<dbReference type="GO" id="GO:0005886">
    <property type="term" value="C:plasma membrane"/>
    <property type="evidence" value="ECO:0007669"/>
    <property type="project" value="UniProtKB-SubCell"/>
</dbReference>
<keyword evidence="7 13" id="KW-1133">Transmembrane helix</keyword>
<evidence type="ECO:0000256" key="8">
    <source>
        <dbReference type="ARBA" id="ARBA00023136"/>
    </source>
</evidence>
<feature type="compositionally biased region" description="Polar residues" evidence="12">
    <location>
        <begin position="644"/>
        <end position="661"/>
    </location>
</feature>
<evidence type="ECO:0000313" key="14">
    <source>
        <dbReference type="EMBL" id="JAC16784.1"/>
    </source>
</evidence>
<evidence type="ECO:0000256" key="10">
    <source>
        <dbReference type="ARBA" id="ARBA00023170"/>
    </source>
</evidence>
<reference evidence="14" key="1">
    <citation type="journal article" date="2014" name="PLoS Negl. Trop. Dis.">
        <title>An updated insight into the Sialotranscriptome of Triatoma infestans: developmental stage and geographic variations.</title>
        <authorList>
            <person name="Schwarz A."/>
            <person name="Medrano-Mercado N."/>
            <person name="Schaub G.A."/>
            <person name="Struchiner C.J."/>
            <person name="Bargues M.D."/>
            <person name="Levy M.Z."/>
            <person name="Ribeiro J.M."/>
        </authorList>
    </citation>
    <scope>NUCLEOTIDE SEQUENCE</scope>
    <source>
        <strain evidence="14">Chile</strain>
        <tissue evidence="14">Salivary glands</tissue>
    </source>
</reference>
<feature type="region of interest" description="Disordered" evidence="12">
    <location>
        <begin position="593"/>
        <end position="670"/>
    </location>
</feature>
<evidence type="ECO:0000256" key="11">
    <source>
        <dbReference type="ARBA" id="ARBA00023180"/>
    </source>
</evidence>
<organism evidence="14">
    <name type="scientific">Triatoma infestans</name>
    <name type="common">Assassin bug</name>
    <dbReference type="NCBI Taxonomy" id="30076"/>
    <lineage>
        <taxon>Eukaryota</taxon>
        <taxon>Metazoa</taxon>
        <taxon>Ecdysozoa</taxon>
        <taxon>Arthropoda</taxon>
        <taxon>Hexapoda</taxon>
        <taxon>Insecta</taxon>
        <taxon>Pterygota</taxon>
        <taxon>Neoptera</taxon>
        <taxon>Paraneoptera</taxon>
        <taxon>Hemiptera</taxon>
        <taxon>Heteroptera</taxon>
        <taxon>Panheteroptera</taxon>
        <taxon>Cimicomorpha</taxon>
        <taxon>Reduviidae</taxon>
        <taxon>Triatominae</taxon>
        <taxon>Triatoma</taxon>
    </lineage>
</organism>
<keyword evidence="6" id="KW-0552">Olfaction</keyword>
<evidence type="ECO:0000256" key="1">
    <source>
        <dbReference type="ARBA" id="ARBA00004651"/>
    </source>
</evidence>
<dbReference type="AlphaFoldDB" id="A0A023F6D2"/>
<comment type="similarity">
    <text evidence="2">Belongs to the CD36 family.</text>
</comment>
<evidence type="ECO:0000256" key="13">
    <source>
        <dbReference type="SAM" id="Phobius"/>
    </source>
</evidence>
<keyword evidence="3" id="KW-1003">Cell membrane</keyword>
<dbReference type="InterPro" id="IPR002159">
    <property type="entry name" value="CD36_fam"/>
</dbReference>
<name>A0A023F6D2_TRIIF</name>
<evidence type="ECO:0000256" key="7">
    <source>
        <dbReference type="ARBA" id="ARBA00022989"/>
    </source>
</evidence>
<evidence type="ECO:0000256" key="4">
    <source>
        <dbReference type="ARBA" id="ARBA00022606"/>
    </source>
</evidence>
<proteinExistence type="evidence at transcript level"/>
<dbReference type="GO" id="GO:0007608">
    <property type="term" value="P:sensory perception of smell"/>
    <property type="evidence" value="ECO:0007669"/>
    <property type="project" value="UniProtKB-KW"/>
</dbReference>
<evidence type="ECO:0000256" key="5">
    <source>
        <dbReference type="ARBA" id="ARBA00022692"/>
    </source>
</evidence>
<comment type="subcellular location">
    <subcellularLocation>
        <location evidence="1">Cell membrane</location>
        <topology evidence="1">Multi-pass membrane protein</topology>
    </subcellularLocation>
</comment>
<dbReference type="EMBL" id="GBBI01001928">
    <property type="protein sequence ID" value="JAC16784.1"/>
    <property type="molecule type" value="mRNA"/>
</dbReference>
<dbReference type="GO" id="GO:0005737">
    <property type="term" value="C:cytoplasm"/>
    <property type="evidence" value="ECO:0007669"/>
    <property type="project" value="TreeGrafter"/>
</dbReference>
<feature type="region of interest" description="Disordered" evidence="12">
    <location>
        <begin position="487"/>
        <end position="516"/>
    </location>
</feature>
<dbReference type="PANTHER" id="PTHR11923:SF69">
    <property type="entry name" value="SENSORY NEURON MEMBRANE PROTEIN 1"/>
    <property type="match status" value="1"/>
</dbReference>
<feature type="transmembrane region" description="Helical" evidence="13">
    <location>
        <begin position="7"/>
        <end position="26"/>
    </location>
</feature>
<dbReference type="PRINTS" id="PR01609">
    <property type="entry name" value="CD36FAMILY"/>
</dbReference>
<evidence type="ECO:0000256" key="6">
    <source>
        <dbReference type="ARBA" id="ARBA00022725"/>
    </source>
</evidence>
<dbReference type="PANTHER" id="PTHR11923">
    <property type="entry name" value="SCAVENGER RECEPTOR CLASS B TYPE-1 SR-B1"/>
    <property type="match status" value="1"/>
</dbReference>
<keyword evidence="8 13" id="KW-0472">Membrane</keyword>
<feature type="compositionally biased region" description="Polar residues" evidence="12">
    <location>
        <begin position="489"/>
        <end position="516"/>
    </location>
</feature>
<accession>A0A023F6D2</accession>
<protein>
    <submittedName>
        <fullName evidence="14">Putative plasma membrane glycoprotein cd36</fullName>
    </submittedName>
</protein>
<sequence length="670" mass="74996">QKFGKWGAGLVLGGIGFGWLAFPYILSFAISKMVNLQEGSDIRNVWKAIPYLFDFNIYIFNVTNPLEVQKGATPILKEIGPYRYKEYKQKVNLVDDIDEGTITYNNMNSWYFQKEKTLPLTGEEVVTIPHLPLWSMLLVAESDFPAPLLSVINAAVPKIYGKLKTVFMTATVNELLFKGVLIDCSARDFLPRIICVAVKQNSKPLEKLGNNRYLFSFFGTRNATPEDARITVKNGVGDAYSIGKVVRVNGKTANTIWLDGECNRFAGTDATIFPPYRRPDNNSIVAYSTDLCRSIFGIYEKDDEYRGIKGHRYIFTLGDPRNNPSDACYCLKENACPKKGAVDLTKCQGAPLFGTMPHFYDSDESFLKGVIGLKPEREKHEIFFLMEPISATPLVARKRFQFNLPIHPVRYVNVTRKIKPTMMPIAWLEECLDLDGELMDFLEANLLTNLRLADGVKWTLIVLGVALCFVGVFMHQKKKQSERPVIRVTPSNSGSIQTDLSRSTADSREQLISSKSESPLQAGVILEPSLLKERSGEHISKKSVSAEDPERVGRFAGKLYERLSRAASGPPIESISQHLQQQPQIIMTPVPSDLPPIETPLLKQRTTPPQPAAEESGTYRIRSTGEPLVHSTHSTAESRKSQRSKAVSRTSIRSKAESLSSPKEKRDTPH</sequence>